<dbReference type="SMART" id="SM00199">
    <property type="entry name" value="SCY"/>
    <property type="match status" value="1"/>
</dbReference>
<keyword evidence="5" id="KW-1185">Reference proteome</keyword>
<evidence type="ECO:0000313" key="6">
    <source>
        <dbReference type="RefSeq" id="XP_004706041.2"/>
    </source>
</evidence>
<evidence type="ECO:0000256" key="2">
    <source>
        <dbReference type="SAM" id="MobiDB-lite"/>
    </source>
</evidence>
<dbReference type="InterPro" id="IPR036048">
    <property type="entry name" value="Interleukin_8-like_sf"/>
</dbReference>
<dbReference type="Gene3D" id="2.40.50.40">
    <property type="match status" value="1"/>
</dbReference>
<dbReference type="Pfam" id="PF00048">
    <property type="entry name" value="IL8"/>
    <property type="match status" value="1"/>
</dbReference>
<dbReference type="PANTHER" id="PTHR12015:SF100">
    <property type="entry name" value="C-C MOTIF CHEMOKINE 24"/>
    <property type="match status" value="1"/>
</dbReference>
<reference evidence="6" key="1">
    <citation type="submission" date="2025-08" db="UniProtKB">
        <authorList>
            <consortium name="RefSeq"/>
        </authorList>
    </citation>
    <scope>IDENTIFICATION</scope>
</reference>
<gene>
    <name evidence="6" type="primary">CCL24</name>
</gene>
<evidence type="ECO:0000259" key="4">
    <source>
        <dbReference type="SMART" id="SM00199"/>
    </source>
</evidence>
<evidence type="ECO:0000256" key="1">
    <source>
        <dbReference type="ARBA" id="ARBA00022514"/>
    </source>
</evidence>
<sequence>MPCSASSAPQDMAGPVTLLVSLMLLALCTGHITLSGPVVIPPTCCMKFASKEIPMSRVVSYQLSSGSVCPKAGVIFTTKIGRKVCADPKQSWVQSYVKHLEAKQKTSLSTKATGRRSQTRRHPANGTTI</sequence>
<dbReference type="RefSeq" id="XP_004706041.2">
    <property type="nucleotide sequence ID" value="XM_004705984.2"/>
</dbReference>
<accession>A0ABM0IRH9</accession>
<name>A0ABM0IRH9_ECHTE</name>
<proteinExistence type="predicted"/>
<feature type="domain" description="Chemokine interleukin-8-like" evidence="4">
    <location>
        <begin position="41"/>
        <end position="100"/>
    </location>
</feature>
<feature type="signal peptide" evidence="3">
    <location>
        <begin position="1"/>
        <end position="30"/>
    </location>
</feature>
<dbReference type="SUPFAM" id="SSF54117">
    <property type="entry name" value="Interleukin 8-like chemokines"/>
    <property type="match status" value="1"/>
</dbReference>
<dbReference type="PANTHER" id="PTHR12015">
    <property type="entry name" value="SMALL INDUCIBLE CYTOKINE A"/>
    <property type="match status" value="1"/>
</dbReference>
<feature type="region of interest" description="Disordered" evidence="2">
    <location>
        <begin position="106"/>
        <end position="129"/>
    </location>
</feature>
<feature type="compositionally biased region" description="Basic residues" evidence="2">
    <location>
        <begin position="113"/>
        <end position="123"/>
    </location>
</feature>
<keyword evidence="3" id="KW-0732">Signal</keyword>
<dbReference type="InterPro" id="IPR039809">
    <property type="entry name" value="Chemokine_b/g/d"/>
</dbReference>
<dbReference type="GeneID" id="101647944"/>
<protein>
    <submittedName>
        <fullName evidence="6">C-C motif chemokine 24 isoform X1</fullName>
    </submittedName>
</protein>
<feature type="chain" id="PRO_5046259537" evidence="3">
    <location>
        <begin position="31"/>
        <end position="129"/>
    </location>
</feature>
<dbReference type="CDD" id="cd00272">
    <property type="entry name" value="Chemokine_CC"/>
    <property type="match status" value="1"/>
</dbReference>
<organism evidence="5 6">
    <name type="scientific">Echinops telfairi</name>
    <name type="common">Lesser hedgehog tenrec</name>
    <dbReference type="NCBI Taxonomy" id="9371"/>
    <lineage>
        <taxon>Eukaryota</taxon>
        <taxon>Metazoa</taxon>
        <taxon>Chordata</taxon>
        <taxon>Craniata</taxon>
        <taxon>Vertebrata</taxon>
        <taxon>Euteleostomi</taxon>
        <taxon>Mammalia</taxon>
        <taxon>Eutheria</taxon>
        <taxon>Afrotheria</taxon>
        <taxon>Tenrecidae</taxon>
        <taxon>Tenrecinae</taxon>
        <taxon>Echinops</taxon>
    </lineage>
</organism>
<evidence type="ECO:0000313" key="5">
    <source>
        <dbReference type="Proteomes" id="UP000694863"/>
    </source>
</evidence>
<dbReference type="InterPro" id="IPR001811">
    <property type="entry name" value="Chemokine_IL8-like_dom"/>
</dbReference>
<keyword evidence="1" id="KW-0202">Cytokine</keyword>
<dbReference type="Proteomes" id="UP000694863">
    <property type="component" value="Unplaced"/>
</dbReference>
<evidence type="ECO:0000256" key="3">
    <source>
        <dbReference type="SAM" id="SignalP"/>
    </source>
</evidence>